<sequence>MLSDKSDGLQRTLDAILLRLDKLDVLENEMKLLKGNFEEDKMRVGGEIRAQNSKIVSMEVRMRRKNLIWYGIAESEGDPDHDVNAIVRLINEVLKIPCSTEVFLDVFRIGKPGQGRNRPICTEFKNHDFKWRVFNNKKNLYGSDIFLNLDLPLELRGNRNKRSQTLEGSGSGSREELNKGHNKRPPSSPANGNSTKKTPAPLFKGQGGVIGLPSTKNNHSQSPSTKEGNNFLQQNS</sequence>
<evidence type="ECO:0000313" key="2">
    <source>
        <dbReference type="EMBL" id="CAA9998984.1"/>
    </source>
</evidence>
<dbReference type="Proteomes" id="UP000479000">
    <property type="component" value="Unassembled WGS sequence"/>
</dbReference>
<feature type="non-terminal residue" evidence="2">
    <location>
        <position position="236"/>
    </location>
</feature>
<accession>A0A6H5G9I7</accession>
<evidence type="ECO:0000256" key="1">
    <source>
        <dbReference type="SAM" id="MobiDB-lite"/>
    </source>
</evidence>
<dbReference type="EMBL" id="CADCXU010007960">
    <property type="protein sequence ID" value="CAA9998984.1"/>
    <property type="molecule type" value="Genomic_DNA"/>
</dbReference>
<dbReference type="OrthoDB" id="7417618at2759"/>
<protein>
    <submittedName>
        <fullName evidence="2">Uncharacterized protein</fullName>
    </submittedName>
</protein>
<dbReference type="AlphaFoldDB" id="A0A6H5G9I7"/>
<proteinExistence type="predicted"/>
<reference evidence="2 3" key="1">
    <citation type="submission" date="2020-02" db="EMBL/GenBank/DDBJ databases">
        <authorList>
            <person name="Ferguson B K."/>
        </authorList>
    </citation>
    <scope>NUCLEOTIDE SEQUENCE [LARGE SCALE GENOMIC DNA]</scope>
</reference>
<feature type="compositionally biased region" description="Polar residues" evidence="1">
    <location>
        <begin position="214"/>
        <end position="236"/>
    </location>
</feature>
<keyword evidence="3" id="KW-1185">Reference proteome</keyword>
<feature type="region of interest" description="Disordered" evidence="1">
    <location>
        <begin position="161"/>
        <end position="236"/>
    </location>
</feature>
<name>A0A6H5G9I7_9HEMI</name>
<gene>
    <name evidence="2" type="ORF">NTEN_LOCUS5267</name>
</gene>
<evidence type="ECO:0000313" key="3">
    <source>
        <dbReference type="Proteomes" id="UP000479000"/>
    </source>
</evidence>
<organism evidence="2 3">
    <name type="scientific">Nesidiocoris tenuis</name>
    <dbReference type="NCBI Taxonomy" id="355587"/>
    <lineage>
        <taxon>Eukaryota</taxon>
        <taxon>Metazoa</taxon>
        <taxon>Ecdysozoa</taxon>
        <taxon>Arthropoda</taxon>
        <taxon>Hexapoda</taxon>
        <taxon>Insecta</taxon>
        <taxon>Pterygota</taxon>
        <taxon>Neoptera</taxon>
        <taxon>Paraneoptera</taxon>
        <taxon>Hemiptera</taxon>
        <taxon>Heteroptera</taxon>
        <taxon>Panheteroptera</taxon>
        <taxon>Cimicomorpha</taxon>
        <taxon>Miridae</taxon>
        <taxon>Dicyphina</taxon>
        <taxon>Nesidiocoris</taxon>
    </lineage>
</organism>